<dbReference type="RefSeq" id="WP_183413446.1">
    <property type="nucleotide sequence ID" value="NZ_JACHYB010000001.1"/>
</dbReference>
<dbReference type="AlphaFoldDB" id="A0A7W5H1L4"/>
<accession>A0A7W5H1L4</accession>
<dbReference type="InterPro" id="IPR029751">
    <property type="entry name" value="Ribosomal_L25_dom"/>
</dbReference>
<dbReference type="PANTHER" id="PTHR33284:SF1">
    <property type="entry name" value="RIBOSOMAL PROTEIN L25_GLN-TRNA SYNTHETASE, ANTI-CODON-BINDING DOMAIN-CONTAINING PROTEIN"/>
    <property type="match status" value="1"/>
</dbReference>
<evidence type="ECO:0000259" key="7">
    <source>
        <dbReference type="Pfam" id="PF14693"/>
    </source>
</evidence>
<keyword evidence="2 5" id="KW-0694">RNA-binding</keyword>
<dbReference type="NCBIfam" id="NF004132">
    <property type="entry name" value="PRK05618.2-2"/>
    <property type="match status" value="1"/>
</dbReference>
<evidence type="ECO:0000256" key="4">
    <source>
        <dbReference type="ARBA" id="ARBA00023274"/>
    </source>
</evidence>
<dbReference type="PANTHER" id="PTHR33284">
    <property type="entry name" value="RIBOSOMAL PROTEIN L25/GLN-TRNA SYNTHETASE, ANTI-CODON-BINDING DOMAIN-CONTAINING PROTEIN"/>
    <property type="match status" value="1"/>
</dbReference>
<dbReference type="SUPFAM" id="SSF50715">
    <property type="entry name" value="Ribosomal protein L25-like"/>
    <property type="match status" value="1"/>
</dbReference>
<dbReference type="InterPro" id="IPR011035">
    <property type="entry name" value="Ribosomal_bL25/Gln-tRNA_synth"/>
</dbReference>
<sequence>MKTFQLGGTLREGVGKKATNAVRNNGNIPCVLYGGSTNITFQVTSGDVRKLVYTPEIFLVELTIDGKQYSAIMKDLQFHPVSDKLLHIDFYEVSNEKPVEIAVPVRLEGLAEGVKAGGKLQQNLRLIKVKGLVNHIPEQLKINVEDLGLGKTIQIIDLSFPNLILTTPKTAIVATVNATRATKK</sequence>
<comment type="function">
    <text evidence="5">This is one of the proteins that binds to the 5S RNA in the ribosome where it forms part of the central protuberance.</text>
</comment>
<organism evidence="8 9">
    <name type="scientific">Microbacter margulisiae</name>
    <dbReference type="NCBI Taxonomy" id="1350067"/>
    <lineage>
        <taxon>Bacteria</taxon>
        <taxon>Pseudomonadati</taxon>
        <taxon>Bacteroidota</taxon>
        <taxon>Bacteroidia</taxon>
        <taxon>Bacteroidales</taxon>
        <taxon>Porphyromonadaceae</taxon>
        <taxon>Microbacter</taxon>
    </lineage>
</organism>
<keyword evidence="4 5" id="KW-0687">Ribonucleoprotein</keyword>
<dbReference type="GO" id="GO:0006412">
    <property type="term" value="P:translation"/>
    <property type="evidence" value="ECO:0007669"/>
    <property type="project" value="UniProtKB-UniRule"/>
</dbReference>
<reference evidence="8 9" key="1">
    <citation type="submission" date="2020-08" db="EMBL/GenBank/DDBJ databases">
        <title>Genomic Encyclopedia of Type Strains, Phase IV (KMG-IV): sequencing the most valuable type-strain genomes for metagenomic binning, comparative biology and taxonomic classification.</title>
        <authorList>
            <person name="Goeker M."/>
        </authorList>
    </citation>
    <scope>NUCLEOTIDE SEQUENCE [LARGE SCALE GENOMIC DNA]</scope>
    <source>
        <strain evidence="8 9">DSM 27471</strain>
    </source>
</reference>
<keyword evidence="3 5" id="KW-0689">Ribosomal protein</keyword>
<dbReference type="NCBIfam" id="TIGR00731">
    <property type="entry name" value="bL25_bact_ctc"/>
    <property type="match status" value="1"/>
</dbReference>
<dbReference type="Gene3D" id="2.40.240.10">
    <property type="entry name" value="Ribosomal Protein L25, Chain P"/>
    <property type="match status" value="1"/>
</dbReference>
<comment type="subunit">
    <text evidence="5">Part of the 50S ribosomal subunit; part of the 5S rRNA/L5/L18/L25 subcomplex. Contacts the 5S rRNA. Binds to the 5S rRNA independently of L5 and L18.</text>
</comment>
<keyword evidence="1 5" id="KW-0699">rRNA-binding</keyword>
<evidence type="ECO:0000256" key="2">
    <source>
        <dbReference type="ARBA" id="ARBA00022884"/>
    </source>
</evidence>
<dbReference type="EMBL" id="JACHYB010000001">
    <property type="protein sequence ID" value="MBB3187713.1"/>
    <property type="molecule type" value="Genomic_DNA"/>
</dbReference>
<dbReference type="InterPro" id="IPR020930">
    <property type="entry name" value="Ribosomal_uL5_bac-type"/>
</dbReference>
<evidence type="ECO:0000256" key="5">
    <source>
        <dbReference type="HAMAP-Rule" id="MF_01334"/>
    </source>
</evidence>
<evidence type="ECO:0000313" key="8">
    <source>
        <dbReference type="EMBL" id="MBB3187713.1"/>
    </source>
</evidence>
<dbReference type="GO" id="GO:0003735">
    <property type="term" value="F:structural constituent of ribosome"/>
    <property type="evidence" value="ECO:0007669"/>
    <property type="project" value="InterPro"/>
</dbReference>
<dbReference type="InterPro" id="IPR020056">
    <property type="entry name" value="Rbsml_bL25/Gln-tRNA_synth_N"/>
</dbReference>
<dbReference type="InterPro" id="IPR037121">
    <property type="entry name" value="Ribosomal_bL25_C"/>
</dbReference>
<dbReference type="Proteomes" id="UP000544222">
    <property type="component" value="Unassembled WGS sequence"/>
</dbReference>
<dbReference type="InterPro" id="IPR020057">
    <property type="entry name" value="Ribosomal_bL25_b-dom"/>
</dbReference>
<protein>
    <recommendedName>
        <fullName evidence="5">Large ribosomal subunit protein bL25</fullName>
    </recommendedName>
    <alternativeName>
        <fullName evidence="5">General stress protein CTC</fullName>
    </alternativeName>
</protein>
<dbReference type="Gene3D" id="2.170.120.20">
    <property type="entry name" value="Ribosomal protein L25, beta domain"/>
    <property type="match status" value="1"/>
</dbReference>
<evidence type="ECO:0000256" key="3">
    <source>
        <dbReference type="ARBA" id="ARBA00022980"/>
    </source>
</evidence>
<comment type="similarity">
    <text evidence="5">Belongs to the bacterial ribosomal protein bL25 family. CTC subfamily.</text>
</comment>
<gene>
    <name evidence="5" type="primary">rplY</name>
    <name evidence="5" type="synonym">ctc</name>
    <name evidence="8" type="ORF">FHX64_001876</name>
</gene>
<dbReference type="GO" id="GO:0022625">
    <property type="term" value="C:cytosolic large ribosomal subunit"/>
    <property type="evidence" value="ECO:0007669"/>
    <property type="project" value="TreeGrafter"/>
</dbReference>
<name>A0A7W5H1L4_9PORP</name>
<evidence type="ECO:0000313" key="9">
    <source>
        <dbReference type="Proteomes" id="UP000544222"/>
    </source>
</evidence>
<comment type="caution">
    <text evidence="8">The sequence shown here is derived from an EMBL/GenBank/DDBJ whole genome shotgun (WGS) entry which is preliminary data.</text>
</comment>
<proteinExistence type="inferred from homology"/>
<keyword evidence="9" id="KW-1185">Reference proteome</keyword>
<evidence type="ECO:0000259" key="6">
    <source>
        <dbReference type="Pfam" id="PF01386"/>
    </source>
</evidence>
<feature type="domain" description="Large ribosomal subunit protein bL25 beta" evidence="7">
    <location>
        <begin position="99"/>
        <end position="179"/>
    </location>
</feature>
<evidence type="ECO:0000256" key="1">
    <source>
        <dbReference type="ARBA" id="ARBA00022730"/>
    </source>
</evidence>
<dbReference type="HAMAP" id="MF_01334">
    <property type="entry name" value="Ribosomal_bL25_CTC"/>
    <property type="match status" value="1"/>
</dbReference>
<dbReference type="Pfam" id="PF14693">
    <property type="entry name" value="Ribosomal_TL5_C"/>
    <property type="match status" value="1"/>
</dbReference>
<dbReference type="GO" id="GO:0008097">
    <property type="term" value="F:5S rRNA binding"/>
    <property type="evidence" value="ECO:0007669"/>
    <property type="project" value="InterPro"/>
</dbReference>
<dbReference type="InterPro" id="IPR001021">
    <property type="entry name" value="Ribosomal_bL25_long"/>
</dbReference>
<feature type="domain" description="Large ribosomal subunit protein bL25 L25" evidence="6">
    <location>
        <begin position="9"/>
        <end position="90"/>
    </location>
</feature>
<dbReference type="Pfam" id="PF01386">
    <property type="entry name" value="Ribosomal_L25p"/>
    <property type="match status" value="1"/>
</dbReference>
<dbReference type="CDD" id="cd00495">
    <property type="entry name" value="Ribosomal_L25_TL5_CTC"/>
    <property type="match status" value="1"/>
</dbReference>